<dbReference type="EC" id="4.2.1.-" evidence="2"/>
<feature type="domain" description="DJ-1/PfpI" evidence="1">
    <location>
        <begin position="13"/>
        <end position="167"/>
    </location>
</feature>
<dbReference type="InterPro" id="IPR002818">
    <property type="entry name" value="DJ-1/PfpI"/>
</dbReference>
<dbReference type="CDD" id="cd03139">
    <property type="entry name" value="GATase1_PfpI_2"/>
    <property type="match status" value="1"/>
</dbReference>
<dbReference type="EMBL" id="JBBHKQ010000002">
    <property type="protein sequence ID" value="MEJ5902465.1"/>
    <property type="molecule type" value="Genomic_DNA"/>
</dbReference>
<gene>
    <name evidence="2" type="ORF">WIX40_20445</name>
</gene>
<dbReference type="PANTHER" id="PTHR43130:SF2">
    <property type="entry name" value="DJ-1_PFPI DOMAIN-CONTAINING PROTEIN"/>
    <property type="match status" value="1"/>
</dbReference>
<name>A0ABD5K2U7_9HYPH</name>
<reference evidence="2 3" key="1">
    <citation type="submission" date="2024-03" db="EMBL/GenBank/DDBJ databases">
        <title>Reference genomes for the five species model microbial community.</title>
        <authorList>
            <person name="Padfield D."/>
        </authorList>
    </citation>
    <scope>NUCLEOTIDE SEQUENCE [LARGE SCALE GENOMIC DNA]</scope>
    <source>
        <strain evidence="2 3">AB1</strain>
    </source>
</reference>
<dbReference type="SUPFAM" id="SSF52317">
    <property type="entry name" value="Class I glutamine amidotransferase-like"/>
    <property type="match status" value="1"/>
</dbReference>
<dbReference type="AlphaFoldDB" id="A0ABD5K2U7"/>
<evidence type="ECO:0000259" key="1">
    <source>
        <dbReference type="Pfam" id="PF01965"/>
    </source>
</evidence>
<dbReference type="Proteomes" id="UP001362311">
    <property type="component" value="Unassembled WGS sequence"/>
</dbReference>
<protein>
    <submittedName>
        <fullName evidence="2">DJ-1/PfpI family protein</fullName>
        <ecNumber evidence="2">4.2.1.-</ecNumber>
    </submittedName>
</protein>
<dbReference type="Gene3D" id="3.40.50.880">
    <property type="match status" value="1"/>
</dbReference>
<keyword evidence="2" id="KW-0456">Lyase</keyword>
<dbReference type="GO" id="GO:0016829">
    <property type="term" value="F:lyase activity"/>
    <property type="evidence" value="ECO:0007669"/>
    <property type="project" value="UniProtKB-KW"/>
</dbReference>
<evidence type="ECO:0000313" key="3">
    <source>
        <dbReference type="Proteomes" id="UP001362311"/>
    </source>
</evidence>
<evidence type="ECO:0000313" key="2">
    <source>
        <dbReference type="EMBL" id="MEJ5902465.1"/>
    </source>
</evidence>
<dbReference type="InterPro" id="IPR052158">
    <property type="entry name" value="INH-QAR"/>
</dbReference>
<dbReference type="Pfam" id="PF01965">
    <property type="entry name" value="DJ-1_PfpI"/>
    <property type="match status" value="1"/>
</dbReference>
<comment type="caution">
    <text evidence="2">The sequence shown here is derived from an EMBL/GenBank/DDBJ whole genome shotgun (WGS) entry which is preliminary data.</text>
</comment>
<dbReference type="PANTHER" id="PTHR43130">
    <property type="entry name" value="ARAC-FAMILY TRANSCRIPTIONAL REGULATOR"/>
    <property type="match status" value="1"/>
</dbReference>
<dbReference type="RefSeq" id="WP_339442377.1">
    <property type="nucleotide sequence ID" value="NZ_JBBHKQ010000002.1"/>
</dbReference>
<sequence>MFAPGKHLQIGSLIFDRFDQIDLTGPYEVLSAIPNATFHIGAKKKQVVKDFHGLPLMPTITLSEMPKLDILHIPGGPGQQDVMEDEEVLGFIRTQAEAATYVFSVCTGALVLGAAGLLTGRRATTHWASMEVLPLYGANPVNERVVIDGKWIFAAGVTSGIDGALRLAAMVRDEDLAKQIQLYMQYQPEPPFDSGTPDRAPAHIVERQRNAVADLTAARIETAKRIREKLIVERRHEGISEKKS</sequence>
<accession>A0ABD5K2U7</accession>
<organism evidence="2 3">
    <name type="scientific">Ochrobactrum teleogrylli</name>
    <dbReference type="NCBI Taxonomy" id="2479765"/>
    <lineage>
        <taxon>Bacteria</taxon>
        <taxon>Pseudomonadati</taxon>
        <taxon>Pseudomonadota</taxon>
        <taxon>Alphaproteobacteria</taxon>
        <taxon>Hyphomicrobiales</taxon>
        <taxon>Brucellaceae</taxon>
        <taxon>Brucella/Ochrobactrum group</taxon>
        <taxon>Ochrobactrum</taxon>
    </lineage>
</organism>
<dbReference type="InterPro" id="IPR029062">
    <property type="entry name" value="Class_I_gatase-like"/>
</dbReference>
<proteinExistence type="predicted"/>